<dbReference type="EMBL" id="CMVM020000193">
    <property type="status" value="NOT_ANNOTATED_CDS"/>
    <property type="molecule type" value="Genomic_DNA"/>
</dbReference>
<evidence type="ECO:0000313" key="1">
    <source>
        <dbReference type="EnsemblMetazoa" id="OVOC7390.1"/>
    </source>
</evidence>
<dbReference type="EnsemblMetazoa" id="OVOC7390.1">
    <property type="protein sequence ID" value="OVOC7390.1"/>
    <property type="gene ID" value="WBGene00244199"/>
</dbReference>
<reference evidence="1" key="2">
    <citation type="submission" date="2022-06" db="UniProtKB">
        <authorList>
            <consortium name="EnsemblMetazoa"/>
        </authorList>
    </citation>
    <scope>IDENTIFICATION</scope>
</reference>
<proteinExistence type="predicted"/>
<accession>A0A8R1TXF7</accession>
<keyword evidence="2" id="KW-1185">Reference proteome</keyword>
<evidence type="ECO:0000313" key="2">
    <source>
        <dbReference type="Proteomes" id="UP000024404"/>
    </source>
</evidence>
<dbReference type="AlphaFoldDB" id="A0A8R1TXF7"/>
<protein>
    <submittedName>
        <fullName evidence="1">Uncharacterized protein</fullName>
    </submittedName>
</protein>
<reference evidence="2" key="1">
    <citation type="submission" date="2013-10" db="EMBL/GenBank/DDBJ databases">
        <title>Genome sequencing of Onchocerca volvulus.</title>
        <authorList>
            <person name="Cotton J."/>
            <person name="Tsai J."/>
            <person name="Stanley E."/>
            <person name="Tracey A."/>
            <person name="Holroyd N."/>
            <person name="Lustigman S."/>
            <person name="Berriman M."/>
        </authorList>
    </citation>
    <scope>NUCLEOTIDE SEQUENCE</scope>
</reference>
<organism evidence="1 2">
    <name type="scientific">Onchocerca volvulus</name>
    <dbReference type="NCBI Taxonomy" id="6282"/>
    <lineage>
        <taxon>Eukaryota</taxon>
        <taxon>Metazoa</taxon>
        <taxon>Ecdysozoa</taxon>
        <taxon>Nematoda</taxon>
        <taxon>Chromadorea</taxon>
        <taxon>Rhabditida</taxon>
        <taxon>Spirurina</taxon>
        <taxon>Spiruromorpha</taxon>
        <taxon>Filarioidea</taxon>
        <taxon>Onchocercidae</taxon>
        <taxon>Onchocerca</taxon>
    </lineage>
</organism>
<sequence length="66" mass="7464">MSPKTLYFVPQKTYFPNGGFSLHQQLVYPLTTSFVKKGALLLSLESRSQTEILAKLALKISEIGFW</sequence>
<name>A0A8R1TXF7_ONCVO</name>
<dbReference type="Proteomes" id="UP000024404">
    <property type="component" value="Unassembled WGS sequence"/>
</dbReference>